<reference evidence="1 2" key="1">
    <citation type="submission" date="2015-06" db="EMBL/GenBank/DDBJ databases">
        <title>Genome sequencing project of Bacillus galactosidilyticus PL133.</title>
        <authorList>
            <person name="Gaiero J."/>
            <person name="Nicol R."/>
            <person name="Habash M."/>
        </authorList>
    </citation>
    <scope>NUCLEOTIDE SEQUENCE [LARGE SCALE GENOMIC DNA]</scope>
    <source>
        <strain evidence="1 2">PL133</strain>
    </source>
</reference>
<dbReference type="PATRIC" id="fig|217031.4.peg.5542"/>
<name>A0A0Q9Y820_9BACI</name>
<dbReference type="EMBL" id="LGPB01000117">
    <property type="protein sequence ID" value="KRG11683.1"/>
    <property type="molecule type" value="Genomic_DNA"/>
</dbReference>
<sequence length="62" mass="7018">MADNFGLKIGVEGEREFKKSLREINQSFRVLGSEMKLVTSEFDRNDKSIKAITARNAVLSIE</sequence>
<comment type="caution">
    <text evidence="1">The sequence shown here is derived from an EMBL/GenBank/DDBJ whole genome shotgun (WGS) entry which is preliminary data.</text>
</comment>
<dbReference type="Proteomes" id="UP000053881">
    <property type="component" value="Unassembled WGS sequence"/>
</dbReference>
<proteinExistence type="predicted"/>
<organism evidence="1 2">
    <name type="scientific">Lederbergia galactosidilytica</name>
    <dbReference type="NCBI Taxonomy" id="217031"/>
    <lineage>
        <taxon>Bacteria</taxon>
        <taxon>Bacillati</taxon>
        <taxon>Bacillota</taxon>
        <taxon>Bacilli</taxon>
        <taxon>Bacillales</taxon>
        <taxon>Bacillaceae</taxon>
        <taxon>Lederbergia</taxon>
    </lineage>
</organism>
<accession>A0A0Q9Y820</accession>
<dbReference type="AlphaFoldDB" id="A0A0Q9Y820"/>
<gene>
    <name evidence="1" type="ORF">ACA29_16335</name>
</gene>
<evidence type="ECO:0000313" key="2">
    <source>
        <dbReference type="Proteomes" id="UP000053881"/>
    </source>
</evidence>
<evidence type="ECO:0000313" key="1">
    <source>
        <dbReference type="EMBL" id="KRG11683.1"/>
    </source>
</evidence>
<protein>
    <submittedName>
        <fullName evidence="1">Uncharacterized protein</fullName>
    </submittedName>
</protein>